<dbReference type="GO" id="GO:0098552">
    <property type="term" value="C:side of membrane"/>
    <property type="evidence" value="ECO:0007669"/>
    <property type="project" value="UniProtKB-KW"/>
</dbReference>
<evidence type="ECO:0000256" key="2">
    <source>
        <dbReference type="ARBA" id="ARBA00004609"/>
    </source>
</evidence>
<feature type="chain" id="PRO_5001722825" evidence="9">
    <location>
        <begin position="24"/>
        <end position="304"/>
    </location>
</feature>
<dbReference type="AlphaFoldDB" id="A0A077R1L6"/>
<keyword evidence="4" id="KW-0479">Metal-binding</keyword>
<evidence type="ECO:0000256" key="3">
    <source>
        <dbReference type="ARBA" id="ARBA00022622"/>
    </source>
</evidence>
<dbReference type="GO" id="GO:0005975">
    <property type="term" value="P:carbohydrate metabolic process"/>
    <property type="evidence" value="ECO:0007669"/>
    <property type="project" value="InterPro"/>
</dbReference>
<comment type="subcellular location">
    <subcellularLocation>
        <location evidence="2">Cell membrane</location>
        <topology evidence="2">Lipid-anchor</topology>
        <topology evidence="2">GPI-anchor</topology>
    </subcellularLocation>
</comment>
<dbReference type="PANTHER" id="PTHR46471:SF2">
    <property type="entry name" value="CHITIN DEACETYLASE-RELATED"/>
    <property type="match status" value="1"/>
</dbReference>
<dbReference type="GO" id="GO:0046872">
    <property type="term" value="F:metal ion binding"/>
    <property type="evidence" value="ECO:0007669"/>
    <property type="project" value="UniProtKB-KW"/>
</dbReference>
<dbReference type="PROSITE" id="PS51677">
    <property type="entry name" value="NODB"/>
    <property type="match status" value="1"/>
</dbReference>
<evidence type="ECO:0000256" key="5">
    <source>
        <dbReference type="ARBA" id="ARBA00022729"/>
    </source>
</evidence>
<keyword evidence="3" id="KW-0336">GPI-anchor</keyword>
<evidence type="ECO:0000256" key="9">
    <source>
        <dbReference type="SAM" id="SignalP"/>
    </source>
</evidence>
<keyword evidence="3" id="KW-0325">Glycoprotein</keyword>
<dbReference type="InterPro" id="IPR002509">
    <property type="entry name" value="NODB_dom"/>
</dbReference>
<reference evidence="11" key="1">
    <citation type="journal article" date="2014" name="Genome Biol. Evol.">
        <title>Gene Loss Rather Than Gene Gain Is Associated with a Host Jump from Monocots to Dicots in the Smut Fungus Melanopsichium pennsylvanicum.</title>
        <authorList>
            <person name="Sharma R."/>
            <person name="Mishra B."/>
            <person name="Runge F."/>
            <person name="Thines M."/>
        </authorList>
    </citation>
    <scope>NUCLEOTIDE SEQUENCE</scope>
    <source>
        <strain evidence="11">4</strain>
    </source>
</reference>
<dbReference type="InterPro" id="IPR011330">
    <property type="entry name" value="Glyco_hydro/deAcase_b/a-brl"/>
</dbReference>
<keyword evidence="7" id="KW-0119">Carbohydrate metabolism</keyword>
<dbReference type="Pfam" id="PF01522">
    <property type="entry name" value="Polysacc_deac_1"/>
    <property type="match status" value="1"/>
</dbReference>
<evidence type="ECO:0000256" key="7">
    <source>
        <dbReference type="ARBA" id="ARBA00023277"/>
    </source>
</evidence>
<protein>
    <submittedName>
        <fullName evidence="11">Related to deacetylase</fullName>
    </submittedName>
</protein>
<sequence length="304" mass="33541">MRFISILAAGASLSAALFQPATASPTVMSSIPDHISDSVRQELASLPAEDYTLFDRNAGPSSAVSKRASQINGVQTTCRADNCLSMTFDDGPYESENKIVDTLNNAGGQKGTFFVNGNNYRCIYDNDSVARLRYTYERGHEICSHSWSHPDLTQLNNQQLDRQVQLVEDALWKILGVVPACFRAPYGNIRADQVRYLNDRWGLVVVGWNKDTNDANGAGTQAGLNLYRNLRPPQKAIVLNHETVRGTADTVIPQAVNIVRQNGYSRGSQTVASTLWYNPYKVVGRYQNRDGSWTCNGKPAAGQF</sequence>
<dbReference type="GO" id="GO:0016810">
    <property type="term" value="F:hydrolase activity, acting on carbon-nitrogen (but not peptide) bonds"/>
    <property type="evidence" value="ECO:0007669"/>
    <property type="project" value="InterPro"/>
</dbReference>
<feature type="domain" description="NodB homology" evidence="10">
    <location>
        <begin position="82"/>
        <end position="271"/>
    </location>
</feature>
<evidence type="ECO:0000256" key="6">
    <source>
        <dbReference type="ARBA" id="ARBA00022801"/>
    </source>
</evidence>
<accession>A0A077R1L6</accession>
<keyword evidence="8" id="KW-0449">Lipoprotein</keyword>
<evidence type="ECO:0000313" key="11">
    <source>
        <dbReference type="EMBL" id="CDI52658.1"/>
    </source>
</evidence>
<proteinExistence type="predicted"/>
<dbReference type="SUPFAM" id="SSF88713">
    <property type="entry name" value="Glycoside hydrolase/deacetylase"/>
    <property type="match status" value="1"/>
</dbReference>
<evidence type="ECO:0000256" key="1">
    <source>
        <dbReference type="ARBA" id="ARBA00001941"/>
    </source>
</evidence>
<evidence type="ECO:0000259" key="10">
    <source>
        <dbReference type="PROSITE" id="PS51677"/>
    </source>
</evidence>
<keyword evidence="3" id="KW-0472">Membrane</keyword>
<organism evidence="11">
    <name type="scientific">Melanopsichium pennsylvanicum 4</name>
    <dbReference type="NCBI Taxonomy" id="1398559"/>
    <lineage>
        <taxon>Eukaryota</taxon>
        <taxon>Fungi</taxon>
        <taxon>Dikarya</taxon>
        <taxon>Basidiomycota</taxon>
        <taxon>Ustilaginomycotina</taxon>
        <taxon>Ustilaginomycetes</taxon>
        <taxon>Ustilaginales</taxon>
        <taxon>Ustilaginaceae</taxon>
        <taxon>Melanopsichium</taxon>
    </lineage>
</organism>
<evidence type="ECO:0000256" key="8">
    <source>
        <dbReference type="ARBA" id="ARBA00023288"/>
    </source>
</evidence>
<dbReference type="PANTHER" id="PTHR46471">
    <property type="entry name" value="CHITIN DEACETYLASE"/>
    <property type="match status" value="1"/>
</dbReference>
<dbReference type="GO" id="GO:0005886">
    <property type="term" value="C:plasma membrane"/>
    <property type="evidence" value="ECO:0007669"/>
    <property type="project" value="UniProtKB-SubCell"/>
</dbReference>
<evidence type="ECO:0000256" key="4">
    <source>
        <dbReference type="ARBA" id="ARBA00022723"/>
    </source>
</evidence>
<comment type="cofactor">
    <cofactor evidence="1">
        <name>Co(2+)</name>
        <dbReference type="ChEBI" id="CHEBI:48828"/>
    </cofactor>
</comment>
<dbReference type="EMBL" id="HG529546">
    <property type="protein sequence ID" value="CDI52658.1"/>
    <property type="molecule type" value="Genomic_DNA"/>
</dbReference>
<keyword evidence="6" id="KW-0378">Hydrolase</keyword>
<keyword evidence="5 9" id="KW-0732">Signal</keyword>
<name>A0A077R1L6_9BASI</name>
<dbReference type="Gene3D" id="3.20.20.370">
    <property type="entry name" value="Glycoside hydrolase/deacetylase"/>
    <property type="match status" value="1"/>
</dbReference>
<feature type="signal peptide" evidence="9">
    <location>
        <begin position="1"/>
        <end position="23"/>
    </location>
</feature>